<name>A0A9E7KEI9_9LILI</name>
<evidence type="ECO:0000256" key="1">
    <source>
        <dbReference type="SAM" id="MobiDB-lite"/>
    </source>
</evidence>
<accession>A0A9E7KEI9</accession>
<dbReference type="EMBL" id="CP097508">
    <property type="protein sequence ID" value="URE12845.1"/>
    <property type="molecule type" value="Genomic_DNA"/>
</dbReference>
<protein>
    <submittedName>
        <fullName evidence="2">Uncharacterized protein</fullName>
    </submittedName>
</protein>
<sequence>MYVCFRKFHGVSSRMRSMVPALVQAAGPTEMRALWVHVEGPGPSQQPRPIFLLVTRRSSDNSTAKGHGDGRKKKRKQVGSYGGCCASVPGWRQLHAEGNKGVKKPLMVAAHHFGCGRIHLLPST</sequence>
<feature type="region of interest" description="Disordered" evidence="1">
    <location>
        <begin position="56"/>
        <end position="80"/>
    </location>
</feature>
<evidence type="ECO:0000313" key="3">
    <source>
        <dbReference type="Proteomes" id="UP001055439"/>
    </source>
</evidence>
<dbReference type="Proteomes" id="UP001055439">
    <property type="component" value="Chromosome 6"/>
</dbReference>
<proteinExistence type="predicted"/>
<reference evidence="2" key="1">
    <citation type="submission" date="2022-05" db="EMBL/GenBank/DDBJ databases">
        <title>The Musa troglodytarum L. genome provides insights into the mechanism of non-climacteric behaviour and enrichment of carotenoids.</title>
        <authorList>
            <person name="Wang J."/>
        </authorList>
    </citation>
    <scope>NUCLEOTIDE SEQUENCE</scope>
    <source>
        <tissue evidence="2">Leaf</tissue>
    </source>
</reference>
<organism evidence="2 3">
    <name type="scientific">Musa troglodytarum</name>
    <name type="common">fe'i banana</name>
    <dbReference type="NCBI Taxonomy" id="320322"/>
    <lineage>
        <taxon>Eukaryota</taxon>
        <taxon>Viridiplantae</taxon>
        <taxon>Streptophyta</taxon>
        <taxon>Embryophyta</taxon>
        <taxon>Tracheophyta</taxon>
        <taxon>Spermatophyta</taxon>
        <taxon>Magnoliopsida</taxon>
        <taxon>Liliopsida</taxon>
        <taxon>Zingiberales</taxon>
        <taxon>Musaceae</taxon>
        <taxon>Musa</taxon>
    </lineage>
</organism>
<evidence type="ECO:0000313" key="2">
    <source>
        <dbReference type="EMBL" id="URE12845.1"/>
    </source>
</evidence>
<dbReference type="AlphaFoldDB" id="A0A9E7KEI9"/>
<keyword evidence="3" id="KW-1185">Reference proteome</keyword>
<gene>
    <name evidence="2" type="ORF">MUK42_35143</name>
</gene>